<dbReference type="GO" id="GO:0000156">
    <property type="term" value="F:phosphorelay response regulator activity"/>
    <property type="evidence" value="ECO:0007669"/>
    <property type="project" value="TreeGrafter"/>
</dbReference>
<evidence type="ECO:0000259" key="9">
    <source>
        <dbReference type="PROSITE" id="PS51755"/>
    </source>
</evidence>
<dbReference type="InterPro" id="IPR036388">
    <property type="entry name" value="WH-like_DNA-bd_sf"/>
</dbReference>
<dbReference type="RefSeq" id="WP_014456330.1">
    <property type="nucleotide sequence ID" value="NC_017098.1"/>
</dbReference>
<dbReference type="EMBL" id="CP003282">
    <property type="protein sequence ID" value="AFG38348.1"/>
    <property type="molecule type" value="Genomic_DNA"/>
</dbReference>
<evidence type="ECO:0000256" key="6">
    <source>
        <dbReference type="PROSITE-ProRule" id="PRU00169"/>
    </source>
</evidence>
<evidence type="ECO:0000256" key="2">
    <source>
        <dbReference type="ARBA" id="ARBA00023012"/>
    </source>
</evidence>
<feature type="domain" description="OmpR/PhoB-type" evidence="9">
    <location>
        <begin position="133"/>
        <end position="232"/>
    </location>
</feature>
<dbReference type="Pfam" id="PF00072">
    <property type="entry name" value="Response_reg"/>
    <property type="match status" value="1"/>
</dbReference>
<reference evidence="11" key="1">
    <citation type="journal article" date="2013" name="Stand. Genomic Sci.">
        <title>Complete genome sequence of the halophilic bacterium Spirochaeta africana type strain (Z-7692(T)) from the alkaline Lake Magadi in the East African Rift.</title>
        <authorList>
            <person name="Liolos K."/>
            <person name="Abt B."/>
            <person name="Scheuner C."/>
            <person name="Teshima H."/>
            <person name="Held B."/>
            <person name="Lapidus A."/>
            <person name="Nolan M."/>
            <person name="Lucas S."/>
            <person name="Deshpande S."/>
            <person name="Cheng J.F."/>
            <person name="Tapia R."/>
            <person name="Goodwin L.A."/>
            <person name="Pitluck S."/>
            <person name="Pagani I."/>
            <person name="Ivanova N."/>
            <person name="Mavromatis K."/>
            <person name="Mikhailova N."/>
            <person name="Huntemann M."/>
            <person name="Pati A."/>
            <person name="Chen A."/>
            <person name="Palaniappan K."/>
            <person name="Land M."/>
            <person name="Rohde M."/>
            <person name="Tindall B.J."/>
            <person name="Detter J.C."/>
            <person name="Goker M."/>
            <person name="Bristow J."/>
            <person name="Eisen J.A."/>
            <person name="Markowitz V."/>
            <person name="Hugenholtz P."/>
            <person name="Woyke T."/>
            <person name="Klenk H.P."/>
            <person name="Kyrpides N.C."/>
        </authorList>
    </citation>
    <scope>NUCLEOTIDE SEQUENCE</scope>
    <source>
        <strain evidence="11">ATCC 700263 / DSM 8902 / Z-7692</strain>
    </source>
</reference>
<dbReference type="PANTHER" id="PTHR48111">
    <property type="entry name" value="REGULATOR OF RPOS"/>
    <property type="match status" value="1"/>
</dbReference>
<dbReference type="PROSITE" id="PS50110">
    <property type="entry name" value="RESPONSE_REGULATORY"/>
    <property type="match status" value="1"/>
</dbReference>
<sequence length="243" mass="27226">MARIFVIEDNEGLRSTICSYLELEDHIAVPFSRLRGLEDAVRMQQPALLILDVMLPDGDGFIAARQLRRFSEVPIIFLTARTAESDRITGFEVGGDDYLVKPFSNKELMLRVRALLKRTAPLPIDAPGSRLLHLRLQHNPGESRLQLDPAGHRCRHNGTDVTLTAAEWKILNHLAGNPGVVVSRDRLLGVCLDYLAEGSERTIDTHIKNIRTKLGKQPWIETVRGFGYRFSGEPVDTSGDEHV</sequence>
<feature type="domain" description="Response regulatory" evidence="8">
    <location>
        <begin position="3"/>
        <end position="116"/>
    </location>
</feature>
<organism evidence="10 11">
    <name type="scientific">Spirochaeta africana (strain ATCC 700263 / DSM 8902 / Z-7692)</name>
    <dbReference type="NCBI Taxonomy" id="889378"/>
    <lineage>
        <taxon>Bacteria</taxon>
        <taxon>Pseudomonadati</taxon>
        <taxon>Spirochaetota</taxon>
        <taxon>Spirochaetia</taxon>
        <taxon>Spirochaetales</taxon>
        <taxon>Spirochaetaceae</taxon>
        <taxon>Spirochaeta</taxon>
    </lineage>
</organism>
<evidence type="ECO:0000256" key="4">
    <source>
        <dbReference type="ARBA" id="ARBA00023125"/>
    </source>
</evidence>
<keyword evidence="2" id="KW-0902">Two-component regulatory system</keyword>
<evidence type="ECO:0000256" key="3">
    <source>
        <dbReference type="ARBA" id="ARBA00023015"/>
    </source>
</evidence>
<feature type="modified residue" description="4-aspartylphosphate" evidence="6">
    <location>
        <position position="52"/>
    </location>
</feature>
<protein>
    <submittedName>
        <fullName evidence="10">Response regulator with CheY-like receiver domain and winged-helix DNA-binding domain</fullName>
    </submittedName>
</protein>
<accession>H9ULF5</accession>
<evidence type="ECO:0000313" key="10">
    <source>
        <dbReference type="EMBL" id="AFG38348.1"/>
    </source>
</evidence>
<dbReference type="HOGENOM" id="CLU_000445_30_4_12"/>
<dbReference type="InterPro" id="IPR001789">
    <property type="entry name" value="Sig_transdc_resp-reg_receiver"/>
</dbReference>
<dbReference type="InterPro" id="IPR001867">
    <property type="entry name" value="OmpR/PhoB-type_DNA-bd"/>
</dbReference>
<dbReference type="CDD" id="cd00383">
    <property type="entry name" value="trans_reg_C"/>
    <property type="match status" value="1"/>
</dbReference>
<dbReference type="Gene3D" id="3.40.50.2300">
    <property type="match status" value="1"/>
</dbReference>
<evidence type="ECO:0000256" key="1">
    <source>
        <dbReference type="ARBA" id="ARBA00022553"/>
    </source>
</evidence>
<dbReference type="SMART" id="SM00448">
    <property type="entry name" value="REC"/>
    <property type="match status" value="1"/>
</dbReference>
<dbReference type="SUPFAM" id="SSF46894">
    <property type="entry name" value="C-terminal effector domain of the bipartite response regulators"/>
    <property type="match status" value="1"/>
</dbReference>
<keyword evidence="5" id="KW-0804">Transcription</keyword>
<keyword evidence="4 7" id="KW-0238">DNA-binding</keyword>
<dbReference type="InterPro" id="IPR011006">
    <property type="entry name" value="CheY-like_superfamily"/>
</dbReference>
<dbReference type="PROSITE" id="PS51755">
    <property type="entry name" value="OMPR_PHOB"/>
    <property type="match status" value="1"/>
</dbReference>
<dbReference type="Pfam" id="PF00486">
    <property type="entry name" value="Trans_reg_C"/>
    <property type="match status" value="1"/>
</dbReference>
<gene>
    <name evidence="10" type="ordered locus">Spiaf_2316</name>
</gene>
<dbReference type="CDD" id="cd17574">
    <property type="entry name" value="REC_OmpR"/>
    <property type="match status" value="1"/>
</dbReference>
<dbReference type="GO" id="GO:0032993">
    <property type="term" value="C:protein-DNA complex"/>
    <property type="evidence" value="ECO:0007669"/>
    <property type="project" value="TreeGrafter"/>
</dbReference>
<dbReference type="PANTHER" id="PTHR48111:SF21">
    <property type="entry name" value="DNA-BINDING DUAL MASTER TRANSCRIPTIONAL REGULATOR RPAA"/>
    <property type="match status" value="1"/>
</dbReference>
<dbReference type="eggNOG" id="COG0745">
    <property type="taxonomic scope" value="Bacteria"/>
</dbReference>
<proteinExistence type="predicted"/>
<dbReference type="GO" id="GO:0000976">
    <property type="term" value="F:transcription cis-regulatory region binding"/>
    <property type="evidence" value="ECO:0007669"/>
    <property type="project" value="TreeGrafter"/>
</dbReference>
<evidence type="ECO:0000313" key="11">
    <source>
        <dbReference type="Proteomes" id="UP000007383"/>
    </source>
</evidence>
<dbReference type="InterPro" id="IPR016032">
    <property type="entry name" value="Sig_transdc_resp-reg_C-effctor"/>
</dbReference>
<dbReference type="SUPFAM" id="SSF52172">
    <property type="entry name" value="CheY-like"/>
    <property type="match status" value="1"/>
</dbReference>
<dbReference type="KEGG" id="sfc:Spiaf_2316"/>
<keyword evidence="1 6" id="KW-0597">Phosphoprotein</keyword>
<dbReference type="Proteomes" id="UP000007383">
    <property type="component" value="Chromosome"/>
</dbReference>
<dbReference type="SMART" id="SM00862">
    <property type="entry name" value="Trans_reg_C"/>
    <property type="match status" value="1"/>
</dbReference>
<dbReference type="GO" id="GO:0005829">
    <property type="term" value="C:cytosol"/>
    <property type="evidence" value="ECO:0007669"/>
    <property type="project" value="TreeGrafter"/>
</dbReference>
<dbReference type="OrthoDB" id="341603at2"/>
<name>H9ULF5_SPIAZ</name>
<dbReference type="Gene3D" id="6.10.250.690">
    <property type="match status" value="1"/>
</dbReference>
<dbReference type="PATRIC" id="fig|889378.3.peg.2290"/>
<keyword evidence="3" id="KW-0805">Transcription regulation</keyword>
<dbReference type="STRING" id="889378.Spiaf_2316"/>
<dbReference type="AlphaFoldDB" id="H9ULF5"/>
<dbReference type="Gene3D" id="1.10.10.10">
    <property type="entry name" value="Winged helix-like DNA-binding domain superfamily/Winged helix DNA-binding domain"/>
    <property type="match status" value="1"/>
</dbReference>
<evidence type="ECO:0000256" key="5">
    <source>
        <dbReference type="ARBA" id="ARBA00023163"/>
    </source>
</evidence>
<dbReference type="GO" id="GO:0006355">
    <property type="term" value="P:regulation of DNA-templated transcription"/>
    <property type="evidence" value="ECO:0007669"/>
    <property type="project" value="InterPro"/>
</dbReference>
<feature type="DNA-binding region" description="OmpR/PhoB-type" evidence="7">
    <location>
        <begin position="133"/>
        <end position="232"/>
    </location>
</feature>
<evidence type="ECO:0000256" key="7">
    <source>
        <dbReference type="PROSITE-ProRule" id="PRU01091"/>
    </source>
</evidence>
<keyword evidence="11" id="KW-1185">Reference proteome</keyword>
<evidence type="ECO:0000259" key="8">
    <source>
        <dbReference type="PROSITE" id="PS50110"/>
    </source>
</evidence>
<dbReference type="InterPro" id="IPR039420">
    <property type="entry name" value="WalR-like"/>
</dbReference>